<evidence type="ECO:0000313" key="2">
    <source>
        <dbReference type="Proteomes" id="UP000887116"/>
    </source>
</evidence>
<protein>
    <submittedName>
        <fullName evidence="1">Uncharacterized protein</fullName>
    </submittedName>
</protein>
<dbReference type="EMBL" id="BMAO01037677">
    <property type="protein sequence ID" value="GFR19401.1"/>
    <property type="molecule type" value="Genomic_DNA"/>
</dbReference>
<accession>A0A8X6JUW5</accession>
<name>A0A8X6JUW5_TRICU</name>
<gene>
    <name evidence="1" type="ORF">TNCT_488141</name>
</gene>
<reference evidence="1" key="1">
    <citation type="submission" date="2020-07" db="EMBL/GenBank/DDBJ databases">
        <title>Multicomponent nature underlies the extraordinary mechanical properties of spider dragline silk.</title>
        <authorList>
            <person name="Kono N."/>
            <person name="Nakamura H."/>
            <person name="Mori M."/>
            <person name="Yoshida Y."/>
            <person name="Ohtoshi R."/>
            <person name="Malay A.D."/>
            <person name="Moran D.A.P."/>
            <person name="Tomita M."/>
            <person name="Numata K."/>
            <person name="Arakawa K."/>
        </authorList>
    </citation>
    <scope>NUCLEOTIDE SEQUENCE</scope>
</reference>
<keyword evidence="2" id="KW-1185">Reference proteome</keyword>
<dbReference type="Proteomes" id="UP000887116">
    <property type="component" value="Unassembled WGS sequence"/>
</dbReference>
<dbReference type="AlphaFoldDB" id="A0A8X6JUW5"/>
<comment type="caution">
    <text evidence="1">The sequence shown here is derived from an EMBL/GenBank/DDBJ whole genome shotgun (WGS) entry which is preliminary data.</text>
</comment>
<evidence type="ECO:0000313" key="1">
    <source>
        <dbReference type="EMBL" id="GFR19401.1"/>
    </source>
</evidence>
<proteinExistence type="predicted"/>
<sequence length="79" mass="9015">MKKEILSILMSILVISSVVIRIHAAKRLLCNEDLMKEVREAMTEVPEKVLKRTIKCIESKLEPQHIGDVQIECDGKVSR</sequence>
<organism evidence="1 2">
    <name type="scientific">Trichonephila clavata</name>
    <name type="common">Joro spider</name>
    <name type="synonym">Nephila clavata</name>
    <dbReference type="NCBI Taxonomy" id="2740835"/>
    <lineage>
        <taxon>Eukaryota</taxon>
        <taxon>Metazoa</taxon>
        <taxon>Ecdysozoa</taxon>
        <taxon>Arthropoda</taxon>
        <taxon>Chelicerata</taxon>
        <taxon>Arachnida</taxon>
        <taxon>Araneae</taxon>
        <taxon>Araneomorphae</taxon>
        <taxon>Entelegynae</taxon>
        <taxon>Araneoidea</taxon>
        <taxon>Nephilidae</taxon>
        <taxon>Trichonephila</taxon>
    </lineage>
</organism>